<dbReference type="Proteomes" id="UP001500689">
    <property type="component" value="Unassembled WGS sequence"/>
</dbReference>
<dbReference type="Gene3D" id="3.10.450.50">
    <property type="match status" value="1"/>
</dbReference>
<evidence type="ECO:0000313" key="2">
    <source>
        <dbReference type="EMBL" id="GAA3542984.1"/>
    </source>
</evidence>
<feature type="domain" description="SnoaL-like" evidence="1">
    <location>
        <begin position="3"/>
        <end position="120"/>
    </location>
</feature>
<comment type="caution">
    <text evidence="2">The sequence shown here is derived from an EMBL/GenBank/DDBJ whole genome shotgun (WGS) entry which is preliminary data.</text>
</comment>
<dbReference type="SUPFAM" id="SSF54427">
    <property type="entry name" value="NTF2-like"/>
    <property type="match status" value="1"/>
</dbReference>
<organism evidence="2 3">
    <name type="scientific">Amycolatopsis ultiminotia</name>
    <dbReference type="NCBI Taxonomy" id="543629"/>
    <lineage>
        <taxon>Bacteria</taxon>
        <taxon>Bacillati</taxon>
        <taxon>Actinomycetota</taxon>
        <taxon>Actinomycetes</taxon>
        <taxon>Pseudonocardiales</taxon>
        <taxon>Pseudonocardiaceae</taxon>
        <taxon>Amycolatopsis</taxon>
    </lineage>
</organism>
<evidence type="ECO:0000259" key="1">
    <source>
        <dbReference type="Pfam" id="PF13577"/>
    </source>
</evidence>
<proteinExistence type="predicted"/>
<dbReference type="EMBL" id="BAAAZN010000005">
    <property type="protein sequence ID" value="GAA3542984.1"/>
    <property type="molecule type" value="Genomic_DNA"/>
</dbReference>
<gene>
    <name evidence="2" type="ORF">GCM10022222_28350</name>
</gene>
<dbReference type="InterPro" id="IPR037401">
    <property type="entry name" value="SnoaL-like"/>
</dbReference>
<keyword evidence="3" id="KW-1185">Reference proteome</keyword>
<reference evidence="3" key="1">
    <citation type="journal article" date="2019" name="Int. J. Syst. Evol. Microbiol.">
        <title>The Global Catalogue of Microorganisms (GCM) 10K type strain sequencing project: providing services to taxonomists for standard genome sequencing and annotation.</title>
        <authorList>
            <consortium name="The Broad Institute Genomics Platform"/>
            <consortium name="The Broad Institute Genome Sequencing Center for Infectious Disease"/>
            <person name="Wu L."/>
            <person name="Ma J."/>
        </authorList>
    </citation>
    <scope>NUCLEOTIDE SEQUENCE [LARGE SCALE GENOMIC DNA]</scope>
    <source>
        <strain evidence="3">JCM 16898</strain>
    </source>
</reference>
<accession>A0ABP6VXX2</accession>
<evidence type="ECO:0000313" key="3">
    <source>
        <dbReference type="Proteomes" id="UP001500689"/>
    </source>
</evidence>
<dbReference type="InterPro" id="IPR032710">
    <property type="entry name" value="NTF2-like_dom_sf"/>
</dbReference>
<protein>
    <recommendedName>
        <fullName evidence="1">SnoaL-like domain-containing protein</fullName>
    </recommendedName>
</protein>
<dbReference type="Pfam" id="PF13577">
    <property type="entry name" value="SnoaL_4"/>
    <property type="match status" value="1"/>
</dbReference>
<name>A0ABP6VXX2_9PSEU</name>
<sequence length="199" mass="22951">MSDVSDVATVVLRERQGRDRGWWDRMHECIHPRAVIRLSWFRGTGEDFVRESETMATRGQRATHRLSPPVVSLHGTRAVVEMPASIEFRDVIGGVEADLASHTRLVYRLEKDNTGWQVVTLDCIYERDSLTPTMPGETPRVDRDELAGFREPYRFIGYYLASSGYDIPDDLYADDRPDEVEALYRRSFDWLREQTGHDG</sequence>
<dbReference type="RefSeq" id="WP_344859612.1">
    <property type="nucleotide sequence ID" value="NZ_BAAAZN010000005.1"/>
</dbReference>